<feature type="non-terminal residue" evidence="1">
    <location>
        <position position="56"/>
    </location>
</feature>
<protein>
    <submittedName>
        <fullName evidence="1">Uncharacterized protein</fullName>
    </submittedName>
</protein>
<name>A0A6V7HCL2_9HYME</name>
<accession>A0A6V7HCL2</accession>
<dbReference type="Proteomes" id="UP000752696">
    <property type="component" value="Unassembled WGS sequence"/>
</dbReference>
<dbReference type="EMBL" id="CAJDYZ010009032">
    <property type="protein sequence ID" value="CAD1476087.1"/>
    <property type="molecule type" value="Genomic_DNA"/>
</dbReference>
<reference evidence="1" key="1">
    <citation type="submission" date="2020-07" db="EMBL/GenBank/DDBJ databases">
        <authorList>
            <person name="Nazaruddin N."/>
        </authorList>
    </citation>
    <scope>NUCLEOTIDE SEQUENCE</scope>
</reference>
<evidence type="ECO:0000313" key="1">
    <source>
        <dbReference type="EMBL" id="CAD1476087.1"/>
    </source>
</evidence>
<dbReference type="AlphaFoldDB" id="A0A6V7HCL2"/>
<proteinExistence type="predicted"/>
<feature type="non-terminal residue" evidence="1">
    <location>
        <position position="1"/>
    </location>
</feature>
<evidence type="ECO:0000313" key="2">
    <source>
        <dbReference type="Proteomes" id="UP000752696"/>
    </source>
</evidence>
<organism evidence="1 2">
    <name type="scientific">Heterotrigona itama</name>
    <dbReference type="NCBI Taxonomy" id="395501"/>
    <lineage>
        <taxon>Eukaryota</taxon>
        <taxon>Metazoa</taxon>
        <taxon>Ecdysozoa</taxon>
        <taxon>Arthropoda</taxon>
        <taxon>Hexapoda</taxon>
        <taxon>Insecta</taxon>
        <taxon>Pterygota</taxon>
        <taxon>Neoptera</taxon>
        <taxon>Endopterygota</taxon>
        <taxon>Hymenoptera</taxon>
        <taxon>Apocrita</taxon>
        <taxon>Aculeata</taxon>
        <taxon>Apoidea</taxon>
        <taxon>Anthophila</taxon>
        <taxon>Apidae</taxon>
        <taxon>Heterotrigona</taxon>
    </lineage>
</organism>
<keyword evidence="2" id="KW-1185">Reference proteome</keyword>
<sequence>KKNRDSMIVQCSSGKLQAHVPGMYVRKFLWHANNFTTTKDNIILCAQFNLLQCVKS</sequence>
<gene>
    <name evidence="1" type="ORF">MHI_LOCUS616776</name>
</gene>
<comment type="caution">
    <text evidence="1">The sequence shown here is derived from an EMBL/GenBank/DDBJ whole genome shotgun (WGS) entry which is preliminary data.</text>
</comment>